<organism evidence="3 6">
    <name type="scientific">Paraburkholderia ginsengiterrae</name>
    <dbReference type="NCBI Taxonomy" id="1462993"/>
    <lineage>
        <taxon>Bacteria</taxon>
        <taxon>Pseudomonadati</taxon>
        <taxon>Pseudomonadota</taxon>
        <taxon>Betaproteobacteria</taxon>
        <taxon>Burkholderiales</taxon>
        <taxon>Burkholderiaceae</taxon>
        <taxon>Paraburkholderia</taxon>
    </lineage>
</organism>
<keyword evidence="1" id="KW-0732">Signal</keyword>
<sequence length="125" mass="12370">MKIITSVKLACGALAVLASLNAWPQASGAGMAQPGSTVAASGSVSPKTARQANRALRKKVYAALAQHKEIDAGNLSVTAKEGAVTLGGTVAAAAQVDMVAAIVKGVPGVTSVTNKLTVQQAFGGQ</sequence>
<dbReference type="InterPro" id="IPR014004">
    <property type="entry name" value="Transpt-assoc_nodulatn_dom_bac"/>
</dbReference>
<dbReference type="RefSeq" id="WP_064265001.1">
    <property type="nucleotide sequence ID" value="NZ_LXJZ01000009.1"/>
</dbReference>
<dbReference type="Gene3D" id="3.30.1340.30">
    <property type="match status" value="1"/>
</dbReference>
<dbReference type="EMBL" id="LXJZ01000009">
    <property type="protein sequence ID" value="OAJ63868.1"/>
    <property type="molecule type" value="Genomic_DNA"/>
</dbReference>
<evidence type="ECO:0000256" key="1">
    <source>
        <dbReference type="SAM" id="SignalP"/>
    </source>
</evidence>
<dbReference type="STRING" id="1462993.A6V36_17840"/>
<dbReference type="AlphaFoldDB" id="A0A1A9MZD3"/>
<evidence type="ECO:0000313" key="5">
    <source>
        <dbReference type="Proteomes" id="UP000077961"/>
    </source>
</evidence>
<dbReference type="OrthoDB" id="9032941at2"/>
<protein>
    <submittedName>
        <fullName evidence="3">Transporter</fullName>
    </submittedName>
</protein>
<dbReference type="PANTHER" id="PTHR34606">
    <property type="entry name" value="BON DOMAIN-CONTAINING PROTEIN"/>
    <property type="match status" value="1"/>
</dbReference>
<comment type="caution">
    <text evidence="3">The sequence shown here is derived from an EMBL/GenBank/DDBJ whole genome shotgun (WGS) entry which is preliminary data.</text>
</comment>
<dbReference type="Proteomes" id="UP000077961">
    <property type="component" value="Unassembled WGS sequence"/>
</dbReference>
<evidence type="ECO:0000259" key="2">
    <source>
        <dbReference type="PROSITE" id="PS50914"/>
    </source>
</evidence>
<dbReference type="InterPro" id="IPR051686">
    <property type="entry name" value="Lipoprotein_DolP"/>
</dbReference>
<proteinExistence type="predicted"/>
<keyword evidence="5" id="KW-1185">Reference proteome</keyword>
<gene>
    <name evidence="4" type="ORF">A6V36_17840</name>
    <name evidence="3" type="ORF">A6V37_36665</name>
</gene>
<dbReference type="SMART" id="SM00749">
    <property type="entry name" value="BON"/>
    <property type="match status" value="1"/>
</dbReference>
<dbReference type="InterPro" id="IPR007055">
    <property type="entry name" value="BON_dom"/>
</dbReference>
<feature type="signal peptide" evidence="1">
    <location>
        <begin position="1"/>
        <end position="28"/>
    </location>
</feature>
<evidence type="ECO:0000313" key="3">
    <source>
        <dbReference type="EMBL" id="OAJ52331.1"/>
    </source>
</evidence>
<accession>A0A1A9MZD3</accession>
<dbReference type="PANTHER" id="PTHR34606:SF15">
    <property type="entry name" value="BON DOMAIN-CONTAINING PROTEIN"/>
    <property type="match status" value="1"/>
</dbReference>
<feature type="domain" description="BON" evidence="2">
    <location>
        <begin position="52"/>
        <end position="120"/>
    </location>
</feature>
<reference evidence="5 6" key="1">
    <citation type="submission" date="2016-04" db="EMBL/GenBank/DDBJ databases">
        <title>Reclassification of Paraburkholderia panaciterrae (Farh et al. 2015) Dobritsa &amp; Samadpour 2016 as a later homotypic synonym of Paraburkholderia ginsengiterrae (Farh et al. 2015) Dobritsa &amp; Samadpour 2016.</title>
        <authorList>
            <person name="Dobritsa A.P."/>
            <person name="Kutumbaka K."/>
            <person name="Samadpour M."/>
        </authorList>
    </citation>
    <scope>NUCLEOTIDE SEQUENCE [LARGE SCALE GENOMIC DNA]</scope>
    <source>
        <strain evidence="3 6">DCY85</strain>
        <strain evidence="4 5">DCY85-1</strain>
    </source>
</reference>
<evidence type="ECO:0000313" key="4">
    <source>
        <dbReference type="EMBL" id="OAJ63868.1"/>
    </source>
</evidence>
<dbReference type="PROSITE" id="PS50914">
    <property type="entry name" value="BON"/>
    <property type="match status" value="1"/>
</dbReference>
<dbReference type="Pfam" id="PF04972">
    <property type="entry name" value="BON"/>
    <property type="match status" value="1"/>
</dbReference>
<feature type="chain" id="PRO_5008393332" evidence="1">
    <location>
        <begin position="29"/>
        <end position="125"/>
    </location>
</feature>
<dbReference type="Proteomes" id="UP000078116">
    <property type="component" value="Unassembled WGS sequence"/>
</dbReference>
<dbReference type="EMBL" id="LXKA01000372">
    <property type="protein sequence ID" value="OAJ52331.1"/>
    <property type="molecule type" value="Genomic_DNA"/>
</dbReference>
<name>A0A1A9MZD3_9BURK</name>
<evidence type="ECO:0000313" key="6">
    <source>
        <dbReference type="Proteomes" id="UP000078116"/>
    </source>
</evidence>